<organism evidence="10 11">
    <name type="scientific">Nesidiocoris tenuis</name>
    <dbReference type="NCBI Taxonomy" id="355587"/>
    <lineage>
        <taxon>Eukaryota</taxon>
        <taxon>Metazoa</taxon>
        <taxon>Ecdysozoa</taxon>
        <taxon>Arthropoda</taxon>
        <taxon>Hexapoda</taxon>
        <taxon>Insecta</taxon>
        <taxon>Pterygota</taxon>
        <taxon>Neoptera</taxon>
        <taxon>Paraneoptera</taxon>
        <taxon>Hemiptera</taxon>
        <taxon>Heteroptera</taxon>
        <taxon>Panheteroptera</taxon>
        <taxon>Cimicomorpha</taxon>
        <taxon>Miridae</taxon>
        <taxon>Dicyphina</taxon>
        <taxon>Nesidiocoris</taxon>
    </lineage>
</organism>
<accession>A0ABN7AFZ1</accession>
<dbReference type="InterPro" id="IPR036179">
    <property type="entry name" value="Ig-like_dom_sf"/>
</dbReference>
<dbReference type="SMART" id="SM00365">
    <property type="entry name" value="LRR_SD22"/>
    <property type="match status" value="5"/>
</dbReference>
<keyword evidence="4" id="KW-1015">Disulfide bond</keyword>
<evidence type="ECO:0000256" key="8">
    <source>
        <dbReference type="SAM" id="SignalP"/>
    </source>
</evidence>
<reference evidence="10 11" key="1">
    <citation type="submission" date="2023-09" db="EMBL/GenBank/DDBJ databases">
        <title>Nesidiocoris tenuis whole genome shotgun sequence.</title>
        <authorList>
            <person name="Shibata T."/>
            <person name="Shimoda M."/>
            <person name="Kobayashi T."/>
            <person name="Uehara T."/>
        </authorList>
    </citation>
    <scope>NUCLEOTIDE SEQUENCE [LARGE SCALE GENOMIC DNA]</scope>
    <source>
        <strain evidence="10 11">Japan</strain>
    </source>
</reference>
<dbReference type="PANTHER" id="PTHR45842">
    <property type="entry name" value="SYNAPTIC ADHESION-LIKE MOLECULE SALM"/>
    <property type="match status" value="1"/>
</dbReference>
<dbReference type="InterPro" id="IPR013098">
    <property type="entry name" value="Ig_I-set"/>
</dbReference>
<evidence type="ECO:0000313" key="11">
    <source>
        <dbReference type="Proteomes" id="UP001307889"/>
    </source>
</evidence>
<evidence type="ECO:0000313" key="10">
    <source>
        <dbReference type="EMBL" id="BES90893.1"/>
    </source>
</evidence>
<evidence type="ECO:0000256" key="1">
    <source>
        <dbReference type="ARBA" id="ARBA00022614"/>
    </source>
</evidence>
<evidence type="ECO:0000256" key="2">
    <source>
        <dbReference type="ARBA" id="ARBA00022729"/>
    </source>
</evidence>
<dbReference type="SMART" id="SM00409">
    <property type="entry name" value="IG"/>
    <property type="match status" value="3"/>
</dbReference>
<dbReference type="InterPro" id="IPR000483">
    <property type="entry name" value="Cys-rich_flank_reg_C"/>
</dbReference>
<keyword evidence="7" id="KW-1133">Transmembrane helix</keyword>
<evidence type="ECO:0000256" key="3">
    <source>
        <dbReference type="ARBA" id="ARBA00022737"/>
    </source>
</evidence>
<feature type="chain" id="PRO_5045665469" evidence="8">
    <location>
        <begin position="18"/>
        <end position="926"/>
    </location>
</feature>
<dbReference type="Pfam" id="PF13855">
    <property type="entry name" value="LRR_8"/>
    <property type="match status" value="4"/>
</dbReference>
<dbReference type="SUPFAM" id="SSF52058">
    <property type="entry name" value="L domain-like"/>
    <property type="match status" value="2"/>
</dbReference>
<gene>
    <name evidence="10" type="ORF">NTJ_03702</name>
</gene>
<dbReference type="Pfam" id="PF13927">
    <property type="entry name" value="Ig_3"/>
    <property type="match status" value="1"/>
</dbReference>
<keyword evidence="5" id="KW-0325">Glycoprotein</keyword>
<dbReference type="PRINTS" id="PR00019">
    <property type="entry name" value="LEURICHRPT"/>
</dbReference>
<dbReference type="SUPFAM" id="SSF48726">
    <property type="entry name" value="Immunoglobulin"/>
    <property type="match status" value="3"/>
</dbReference>
<evidence type="ECO:0000256" key="6">
    <source>
        <dbReference type="SAM" id="MobiDB-lite"/>
    </source>
</evidence>
<dbReference type="InterPro" id="IPR000372">
    <property type="entry name" value="LRRNT"/>
</dbReference>
<dbReference type="InterPro" id="IPR003599">
    <property type="entry name" value="Ig_sub"/>
</dbReference>
<dbReference type="Gene3D" id="3.80.10.10">
    <property type="entry name" value="Ribonuclease Inhibitor"/>
    <property type="match status" value="3"/>
</dbReference>
<name>A0ABN7AFZ1_9HEMI</name>
<dbReference type="Proteomes" id="UP001307889">
    <property type="component" value="Chromosome 2"/>
</dbReference>
<feature type="domain" description="Ig-like" evidence="9">
    <location>
        <begin position="567"/>
        <end position="656"/>
    </location>
</feature>
<evidence type="ECO:0000256" key="5">
    <source>
        <dbReference type="ARBA" id="ARBA00023180"/>
    </source>
</evidence>
<keyword evidence="7" id="KW-0812">Transmembrane</keyword>
<feature type="compositionally biased region" description="Basic and acidic residues" evidence="6">
    <location>
        <begin position="805"/>
        <end position="814"/>
    </location>
</feature>
<dbReference type="InterPro" id="IPR050467">
    <property type="entry name" value="LRFN"/>
</dbReference>
<dbReference type="InterPro" id="IPR032675">
    <property type="entry name" value="LRR_dom_sf"/>
</dbReference>
<evidence type="ECO:0000256" key="4">
    <source>
        <dbReference type="ARBA" id="ARBA00023157"/>
    </source>
</evidence>
<dbReference type="PANTHER" id="PTHR45842:SF21">
    <property type="entry name" value="IG-LIKE DOMAIN-CONTAINING PROTEIN"/>
    <property type="match status" value="1"/>
</dbReference>
<feature type="region of interest" description="Disordered" evidence="6">
    <location>
        <begin position="805"/>
        <end position="839"/>
    </location>
</feature>
<protein>
    <submittedName>
        <fullName evidence="10">IGc2</fullName>
    </submittedName>
</protein>
<dbReference type="InterPro" id="IPR003598">
    <property type="entry name" value="Ig_sub2"/>
</dbReference>
<dbReference type="InterPro" id="IPR001611">
    <property type="entry name" value="Leu-rich_rpt"/>
</dbReference>
<keyword evidence="3" id="KW-0677">Repeat</keyword>
<dbReference type="SMART" id="SM00408">
    <property type="entry name" value="IGc2"/>
    <property type="match status" value="3"/>
</dbReference>
<evidence type="ECO:0000256" key="7">
    <source>
        <dbReference type="SAM" id="Phobius"/>
    </source>
</evidence>
<keyword evidence="2 8" id="KW-0732">Signal</keyword>
<keyword evidence="11" id="KW-1185">Reference proteome</keyword>
<feature type="domain" description="Ig-like" evidence="9">
    <location>
        <begin position="661"/>
        <end position="747"/>
    </location>
</feature>
<dbReference type="Pfam" id="PF07679">
    <property type="entry name" value="I-set"/>
    <property type="match status" value="2"/>
</dbReference>
<dbReference type="InterPro" id="IPR013783">
    <property type="entry name" value="Ig-like_fold"/>
</dbReference>
<feature type="transmembrane region" description="Helical" evidence="7">
    <location>
        <begin position="759"/>
        <end position="783"/>
    </location>
</feature>
<keyword evidence="7" id="KW-0472">Membrane</keyword>
<dbReference type="SMART" id="SM00082">
    <property type="entry name" value="LRRCT"/>
    <property type="match status" value="1"/>
</dbReference>
<feature type="domain" description="Ig-like" evidence="9">
    <location>
        <begin position="474"/>
        <end position="562"/>
    </location>
</feature>
<dbReference type="Gene3D" id="2.60.40.10">
    <property type="entry name" value="Immunoglobulins"/>
    <property type="match status" value="3"/>
</dbReference>
<dbReference type="InterPro" id="IPR003591">
    <property type="entry name" value="Leu-rich_rpt_typical-subtyp"/>
</dbReference>
<feature type="signal peptide" evidence="8">
    <location>
        <begin position="1"/>
        <end position="17"/>
    </location>
</feature>
<dbReference type="PROSITE" id="PS51450">
    <property type="entry name" value="LRR"/>
    <property type="match status" value="5"/>
</dbReference>
<dbReference type="PROSITE" id="PS50835">
    <property type="entry name" value="IG_LIKE"/>
    <property type="match status" value="3"/>
</dbReference>
<proteinExistence type="predicted"/>
<dbReference type="SMART" id="SM00013">
    <property type="entry name" value="LRRNT"/>
    <property type="match status" value="1"/>
</dbReference>
<dbReference type="EMBL" id="AP028910">
    <property type="protein sequence ID" value="BES90893.1"/>
    <property type="molecule type" value="Genomic_DNA"/>
</dbReference>
<dbReference type="SMART" id="SM00369">
    <property type="entry name" value="LRR_TYP"/>
    <property type="match status" value="13"/>
</dbReference>
<evidence type="ECO:0000259" key="9">
    <source>
        <dbReference type="PROSITE" id="PS50835"/>
    </source>
</evidence>
<keyword evidence="1" id="KW-0433">Leucine-rich repeat</keyword>
<dbReference type="InterPro" id="IPR007110">
    <property type="entry name" value="Ig-like_dom"/>
</dbReference>
<sequence length="926" mass="102373">MKLLIIILLFYFETISGSDSCHELCICLDSYVDCSRHNLDTIPDNLPNWLEALDLSNNSFQRINSFGSLGSYAKLNKLKLDHNLLDQIPITSKLYNVTSLSLSNNKIRLLPSQFWDYLPNLQFLDLSFNVLTVLNSSTLLKHVPLQTLNLNNNLVRQIEGNFSMLRDLVDLKLSHNELAYLKKESFRTFTSLKKLDINKNKLTAIGGLTFKGSDKLKILRLRQNAISKLEDGAFWGLQNLQILRLDHNDVTTISKGWTYGLASLQELYLASNRIRTVEDDSWEECENLLQLDLSNNDMSSITPSTFKHLSQLQKLKLDGNTISGISEGAFNCTPSLKILELNHNHISWIVEDMSGAFHGLKQLYKLGLAGNQITSLNQNAFVGLSNLKVLDLSKNPIKTIQENAFAPMTLSQLTADTNSLLCDCAITWFYLWLSSSGVQLSSAFCAYPPKLQGQLLTSIRVEDFLCSEDGSLKPIIVENPSSVIAVSGSKINLSCKAWSSANSSLIFKWKRNNDDIYSQKTMIVNSTSFLEFSPVQSSDSGKYQCIVSNSFGTVYSEKAQLTVLVLPVMVKKPGNVTVRAGSTVKLECAANGEPIPQVGWQKDGGTEFPAAQERRMHVMPTDDVFYIINAKPTDSGLYSCIAKNSAGTVTANATLTVHEAPSFIKKMEDKEVSLGKSTVLECLGSGWPKPKLKWWKDGSSLVLSHRHILTADDQLLFIMDVKSVDAGLYQCEITNSLGTEKTAAQLIIAPAYSAAADDITGVIIITVVCCAVGTSAIWVIIIYQTRKRFRCTAVPKDLSSRAIHLDTKSEHSASSKDSGTGDSTKRSCDEFENGQSPQQLCKNPECKDVAMPLLQVEVGSANHSANVLHTCCCVSSVRENTRSNHDRCTIMRPCSMPASKYSPTNNSIPHRNSFVCLYVSPKPTPV</sequence>